<evidence type="ECO:0000259" key="1">
    <source>
        <dbReference type="PROSITE" id="PS51186"/>
    </source>
</evidence>
<keyword evidence="2" id="KW-0808">Transferase</keyword>
<dbReference type="STRING" id="196109.A0A136JBA8"/>
<dbReference type="OrthoDB" id="64477at2759"/>
<proteinExistence type="predicted"/>
<dbReference type="EMBL" id="KQ964247">
    <property type="protein sequence ID" value="KXJ94464.1"/>
    <property type="molecule type" value="Genomic_DNA"/>
</dbReference>
<sequence length="222" mass="24766">MTSSPPTRPLNPFTSPRLVYRAVRDTPEDEAFVHAIQADAEAQSGACYGLLRPESLKSSNEFREHIASKCLLGAIICLPAAAAAPEAHVKGEQESPPAVQQKPAEAGTPIGIICLKSNPPHLAHHRWTDVSIDIHADHRGKGYGGEAIEWGLWYSFQMAGLHRVQIQAFGFNEGAVKLYTKLGFREEGRQRDFMWFNGGWHDNVIFGMLEHEWRARRDGEKK</sequence>
<name>A0A136JBA8_9PEZI</name>
<dbReference type="Pfam" id="PF00583">
    <property type="entry name" value="Acetyltransf_1"/>
    <property type="match status" value="1"/>
</dbReference>
<keyword evidence="3" id="KW-1185">Reference proteome</keyword>
<dbReference type="PROSITE" id="PS51186">
    <property type="entry name" value="GNAT"/>
    <property type="match status" value="1"/>
</dbReference>
<dbReference type="SUPFAM" id="SSF55729">
    <property type="entry name" value="Acyl-CoA N-acyltransferases (Nat)"/>
    <property type="match status" value="1"/>
</dbReference>
<dbReference type="AlphaFoldDB" id="A0A136JBA8"/>
<evidence type="ECO:0000313" key="2">
    <source>
        <dbReference type="EMBL" id="KXJ94464.1"/>
    </source>
</evidence>
<dbReference type="PANTHER" id="PTHR43415:SF3">
    <property type="entry name" value="GNAT-FAMILY ACETYLTRANSFERASE"/>
    <property type="match status" value="1"/>
</dbReference>
<dbReference type="PANTHER" id="PTHR43415">
    <property type="entry name" value="SPERMIDINE N(1)-ACETYLTRANSFERASE"/>
    <property type="match status" value="1"/>
</dbReference>
<accession>A0A136JBA8</accession>
<dbReference type="InParanoid" id="A0A136JBA8"/>
<dbReference type="InterPro" id="IPR000182">
    <property type="entry name" value="GNAT_dom"/>
</dbReference>
<dbReference type="GO" id="GO:0016747">
    <property type="term" value="F:acyltransferase activity, transferring groups other than amino-acyl groups"/>
    <property type="evidence" value="ECO:0007669"/>
    <property type="project" value="InterPro"/>
</dbReference>
<protein>
    <submittedName>
        <fullName evidence="2">GNAT family acetyltransferase</fullName>
    </submittedName>
</protein>
<dbReference type="Proteomes" id="UP000070501">
    <property type="component" value="Unassembled WGS sequence"/>
</dbReference>
<reference evidence="3" key="1">
    <citation type="submission" date="2016-02" db="EMBL/GenBank/DDBJ databases">
        <title>Draft genome sequence of Microdochium bolleyi, a fungal endophyte of beachgrass.</title>
        <authorList>
            <consortium name="DOE Joint Genome Institute"/>
            <person name="David A.S."/>
            <person name="May G."/>
            <person name="Haridas S."/>
            <person name="Lim J."/>
            <person name="Wang M."/>
            <person name="Labutti K."/>
            <person name="Lipzen A."/>
            <person name="Barry K."/>
            <person name="Grigoriev I.V."/>
        </authorList>
    </citation>
    <scope>NUCLEOTIDE SEQUENCE [LARGE SCALE GENOMIC DNA]</scope>
    <source>
        <strain evidence="3">J235TASD1</strain>
    </source>
</reference>
<dbReference type="InterPro" id="IPR016181">
    <property type="entry name" value="Acyl_CoA_acyltransferase"/>
</dbReference>
<organism evidence="2 3">
    <name type="scientific">Microdochium bolleyi</name>
    <dbReference type="NCBI Taxonomy" id="196109"/>
    <lineage>
        <taxon>Eukaryota</taxon>
        <taxon>Fungi</taxon>
        <taxon>Dikarya</taxon>
        <taxon>Ascomycota</taxon>
        <taxon>Pezizomycotina</taxon>
        <taxon>Sordariomycetes</taxon>
        <taxon>Xylariomycetidae</taxon>
        <taxon>Xylariales</taxon>
        <taxon>Microdochiaceae</taxon>
        <taxon>Microdochium</taxon>
    </lineage>
</organism>
<gene>
    <name evidence="2" type="ORF">Micbo1qcDRAFT_159630</name>
</gene>
<evidence type="ECO:0000313" key="3">
    <source>
        <dbReference type="Proteomes" id="UP000070501"/>
    </source>
</evidence>
<feature type="domain" description="N-acetyltransferase" evidence="1">
    <location>
        <begin position="60"/>
        <end position="216"/>
    </location>
</feature>
<dbReference type="Gene3D" id="3.40.630.30">
    <property type="match status" value="1"/>
</dbReference>